<dbReference type="EMBL" id="DS985229">
    <property type="protein sequence ID" value="EEY23705.1"/>
    <property type="molecule type" value="Genomic_DNA"/>
</dbReference>
<dbReference type="KEGG" id="val:VDBG_09815"/>
<dbReference type="AlphaFoldDB" id="C9SY40"/>
<sequence>MGRLESLRAPLARASLSPSYVLRSPGYETINRTRTSCLSDLQMLTSRMSLIGSLNKPSNEKEMTSPRNGSSVNSALSKSVSRRKLARHAAPSGAALMMATRRKFAKILKTKKQNGCWMMQTNLPRRAMLCRALAKRH</sequence>
<dbReference type="RefSeq" id="XP_003000095.1">
    <property type="nucleotide sequence ID" value="XM_003000049.1"/>
</dbReference>
<protein>
    <submittedName>
        <fullName evidence="2">DEAD_2 domain-containing protein</fullName>
    </submittedName>
</protein>
<keyword evidence="3" id="KW-1185">Reference proteome</keyword>
<proteinExistence type="predicted"/>
<feature type="region of interest" description="Disordered" evidence="1">
    <location>
        <begin position="53"/>
        <end position="94"/>
    </location>
</feature>
<evidence type="ECO:0000313" key="2">
    <source>
        <dbReference type="EMBL" id="EEY23705.1"/>
    </source>
</evidence>
<name>C9SY40_VERA1</name>
<accession>C9SY40</accession>
<evidence type="ECO:0000256" key="1">
    <source>
        <dbReference type="SAM" id="MobiDB-lite"/>
    </source>
</evidence>
<gene>
    <name evidence="2" type="ORF">VDBG_09815</name>
</gene>
<dbReference type="HOGENOM" id="CLU_1866671_0_0_1"/>
<organism evidence="3">
    <name type="scientific">Verticillium alfalfae (strain VaMs.102 / ATCC MYA-4576 / FGSC 10136)</name>
    <name type="common">Verticillium wilt of alfalfa</name>
    <name type="synonym">Verticillium albo-atrum</name>
    <dbReference type="NCBI Taxonomy" id="526221"/>
    <lineage>
        <taxon>Eukaryota</taxon>
        <taxon>Fungi</taxon>
        <taxon>Dikarya</taxon>
        <taxon>Ascomycota</taxon>
        <taxon>Pezizomycotina</taxon>
        <taxon>Sordariomycetes</taxon>
        <taxon>Hypocreomycetidae</taxon>
        <taxon>Glomerellales</taxon>
        <taxon>Plectosphaerellaceae</taxon>
        <taxon>Verticillium</taxon>
    </lineage>
</organism>
<evidence type="ECO:0000313" key="3">
    <source>
        <dbReference type="Proteomes" id="UP000008698"/>
    </source>
</evidence>
<dbReference type="Proteomes" id="UP000008698">
    <property type="component" value="Unassembled WGS sequence"/>
</dbReference>
<reference evidence="3" key="1">
    <citation type="journal article" date="2011" name="PLoS Pathog.">
        <title>Comparative genomics yields insights into niche adaptation of plant vascular wilt pathogens.</title>
        <authorList>
            <person name="Klosterman S.J."/>
            <person name="Subbarao K.V."/>
            <person name="Kang S."/>
            <person name="Veronese P."/>
            <person name="Gold S.E."/>
            <person name="Thomma B.P.H.J."/>
            <person name="Chen Z."/>
            <person name="Henrissat B."/>
            <person name="Lee Y.-H."/>
            <person name="Park J."/>
            <person name="Garcia-Pedrajas M.D."/>
            <person name="Barbara D.J."/>
            <person name="Anchieta A."/>
            <person name="de Jonge R."/>
            <person name="Santhanam P."/>
            <person name="Maruthachalam K."/>
            <person name="Atallah Z."/>
            <person name="Amyotte S.G."/>
            <person name="Paz Z."/>
            <person name="Inderbitzin P."/>
            <person name="Hayes R.J."/>
            <person name="Heiman D.I."/>
            <person name="Young S."/>
            <person name="Zeng Q."/>
            <person name="Engels R."/>
            <person name="Galagan J."/>
            <person name="Cuomo C.A."/>
            <person name="Dobinson K.F."/>
            <person name="Ma L.-J."/>
        </authorList>
    </citation>
    <scope>NUCLEOTIDE SEQUENCE [LARGE SCALE GENOMIC DNA]</scope>
    <source>
        <strain evidence="3">VaMs.102 / ATCC MYA-4576 / FGSC 10136</strain>
    </source>
</reference>
<dbReference type="GeneID" id="9528926"/>
<feature type="compositionally biased region" description="Low complexity" evidence="1">
    <location>
        <begin position="70"/>
        <end position="79"/>
    </location>
</feature>